<accession>A0AC34GCF5</accession>
<dbReference type="Proteomes" id="UP000887579">
    <property type="component" value="Unplaced"/>
</dbReference>
<name>A0AC34GCF5_9BILA</name>
<proteinExistence type="predicted"/>
<evidence type="ECO:0000313" key="1">
    <source>
        <dbReference type="Proteomes" id="UP000887579"/>
    </source>
</evidence>
<reference evidence="2" key="1">
    <citation type="submission" date="2022-11" db="UniProtKB">
        <authorList>
            <consortium name="WormBaseParasite"/>
        </authorList>
    </citation>
    <scope>IDENTIFICATION</scope>
</reference>
<sequence>MSAAKAIGIDLGTTNSCVGVFENGEVTIISNNEGKRITPSVVGFLDGLKLVGRFAKDRMHEKPSNVIFCIKRLIGRKFDDPKVQEDIQNFPFKIVSKDG</sequence>
<protein>
    <submittedName>
        <fullName evidence="2">Heat shock protein 70</fullName>
    </submittedName>
</protein>
<organism evidence="1 2">
    <name type="scientific">Panagrolaimus sp. ES5</name>
    <dbReference type="NCBI Taxonomy" id="591445"/>
    <lineage>
        <taxon>Eukaryota</taxon>
        <taxon>Metazoa</taxon>
        <taxon>Ecdysozoa</taxon>
        <taxon>Nematoda</taxon>
        <taxon>Chromadorea</taxon>
        <taxon>Rhabditida</taxon>
        <taxon>Tylenchina</taxon>
        <taxon>Panagrolaimomorpha</taxon>
        <taxon>Panagrolaimoidea</taxon>
        <taxon>Panagrolaimidae</taxon>
        <taxon>Panagrolaimus</taxon>
    </lineage>
</organism>
<dbReference type="WBParaSite" id="ES5_v2.g27282.t1">
    <property type="protein sequence ID" value="ES5_v2.g27282.t1"/>
    <property type="gene ID" value="ES5_v2.g27282"/>
</dbReference>
<evidence type="ECO:0000313" key="2">
    <source>
        <dbReference type="WBParaSite" id="ES5_v2.g27282.t1"/>
    </source>
</evidence>